<dbReference type="Proteomes" id="UP001384579">
    <property type="component" value="Unassembled WGS sequence"/>
</dbReference>
<feature type="region of interest" description="Disordered" evidence="1">
    <location>
        <begin position="99"/>
        <end position="127"/>
    </location>
</feature>
<feature type="compositionally biased region" description="Polar residues" evidence="1">
    <location>
        <begin position="111"/>
        <end position="127"/>
    </location>
</feature>
<keyword evidence="3" id="KW-1185">Reference proteome</keyword>
<evidence type="ECO:0000313" key="3">
    <source>
        <dbReference type="Proteomes" id="UP001384579"/>
    </source>
</evidence>
<comment type="caution">
    <text evidence="2">The sequence shown here is derived from an EMBL/GenBank/DDBJ whole genome shotgun (WGS) entry which is preliminary data.</text>
</comment>
<reference evidence="2 3" key="1">
    <citation type="journal article" date="2020" name="Harmful Algae">
        <title>Molecular and morphological characterization of a novel dihydroanatoxin-a producing Microcoleus species (cyanobacteria) from the Russian River, California, USA.</title>
        <authorList>
            <person name="Conklin K.Y."/>
            <person name="Stancheva R."/>
            <person name="Otten T.G."/>
            <person name="Fadness R."/>
            <person name="Boyer G.L."/>
            <person name="Read B."/>
            <person name="Zhang X."/>
            <person name="Sheath R.G."/>
        </authorList>
    </citation>
    <scope>NUCLEOTIDE SEQUENCE [LARGE SCALE GENOMIC DNA]</scope>
    <source>
        <strain evidence="2 3">PTRS2</strain>
    </source>
</reference>
<evidence type="ECO:0000313" key="2">
    <source>
        <dbReference type="EMBL" id="MEK0189696.1"/>
    </source>
</evidence>
<organism evidence="2 3">
    <name type="scientific">Microcoleus anatoxicus PTRS2</name>
    <dbReference type="NCBI Taxonomy" id="2705321"/>
    <lineage>
        <taxon>Bacteria</taxon>
        <taxon>Bacillati</taxon>
        <taxon>Cyanobacteriota</taxon>
        <taxon>Cyanophyceae</taxon>
        <taxon>Oscillatoriophycideae</taxon>
        <taxon>Oscillatoriales</taxon>
        <taxon>Microcoleaceae</taxon>
        <taxon>Microcoleus</taxon>
        <taxon>Microcoleus anatoxicus</taxon>
    </lineage>
</organism>
<name>A0ABU8YZB0_9CYAN</name>
<proteinExistence type="predicted"/>
<feature type="non-terminal residue" evidence="2">
    <location>
        <position position="127"/>
    </location>
</feature>
<gene>
    <name evidence="2" type="ORF">WMG39_33355</name>
</gene>
<dbReference type="EMBL" id="JBBLXS010001526">
    <property type="protein sequence ID" value="MEK0189696.1"/>
    <property type="molecule type" value="Genomic_DNA"/>
</dbReference>
<sequence length="127" mass="14036">LKISALTCSGFILWLAPPFILSRKIPLHNMTTGLALIGSFACCFESRRIALKLAQAQEFESMREAVVVADAVDELATSAYVSEQQRRMEAESILNTAGSEQVEHLERSLALSHSQGDDWNSERSPQL</sequence>
<feature type="non-terminal residue" evidence="2">
    <location>
        <position position="1"/>
    </location>
</feature>
<evidence type="ECO:0000256" key="1">
    <source>
        <dbReference type="SAM" id="MobiDB-lite"/>
    </source>
</evidence>
<accession>A0ABU8YZB0</accession>
<protein>
    <submittedName>
        <fullName evidence="2">Uncharacterized protein</fullName>
    </submittedName>
</protein>